<dbReference type="HOGENOM" id="CLU_2878104_0_0_3"/>
<dbReference type="AlphaFoldDB" id="B4W595"/>
<keyword evidence="1" id="KW-0812">Transmembrane</keyword>
<organism evidence="2 3">
    <name type="scientific">Coleofasciculus chthonoplastes PCC 7420</name>
    <dbReference type="NCBI Taxonomy" id="118168"/>
    <lineage>
        <taxon>Bacteria</taxon>
        <taxon>Bacillati</taxon>
        <taxon>Cyanobacteriota</taxon>
        <taxon>Cyanophyceae</taxon>
        <taxon>Coleofasciculales</taxon>
        <taxon>Coleofasciculaceae</taxon>
        <taxon>Coleofasciculus</taxon>
    </lineage>
</organism>
<gene>
    <name evidence="2" type="ORF">MC7420_6577</name>
</gene>
<protein>
    <submittedName>
        <fullName evidence="2">Uncharacterized protein</fullName>
    </submittedName>
</protein>
<feature type="transmembrane region" description="Helical" evidence="1">
    <location>
        <begin position="23"/>
        <end position="45"/>
    </location>
</feature>
<evidence type="ECO:0000313" key="3">
    <source>
        <dbReference type="Proteomes" id="UP000003835"/>
    </source>
</evidence>
<proteinExistence type="predicted"/>
<evidence type="ECO:0000313" key="2">
    <source>
        <dbReference type="EMBL" id="EDX70652.1"/>
    </source>
</evidence>
<keyword evidence="1" id="KW-0472">Membrane</keyword>
<keyword evidence="1" id="KW-1133">Transmembrane helix</keyword>
<dbReference type="EMBL" id="DS989885">
    <property type="protein sequence ID" value="EDX70652.1"/>
    <property type="molecule type" value="Genomic_DNA"/>
</dbReference>
<name>B4W595_9CYAN</name>
<reference evidence="2 3" key="1">
    <citation type="submission" date="2008-07" db="EMBL/GenBank/DDBJ databases">
        <authorList>
            <person name="Tandeau de Marsac N."/>
            <person name="Ferriera S."/>
            <person name="Johnson J."/>
            <person name="Kravitz S."/>
            <person name="Beeson K."/>
            <person name="Sutton G."/>
            <person name="Rogers Y.-H."/>
            <person name="Friedman R."/>
            <person name="Frazier M."/>
            <person name="Venter J.C."/>
        </authorList>
    </citation>
    <scope>NUCLEOTIDE SEQUENCE [LARGE SCALE GENOMIC DNA]</scope>
    <source>
        <strain evidence="2 3">PCC 7420</strain>
    </source>
</reference>
<dbReference type="Proteomes" id="UP000003835">
    <property type="component" value="Unassembled WGS sequence"/>
</dbReference>
<sequence length="63" mass="6813">MKELVHSHHHLTLKEIESLLKPAFDTLILVTAIAFTVWLALGVQVEPSSGGSNSMKTATQSVV</sequence>
<accession>B4W595</accession>
<evidence type="ECO:0000256" key="1">
    <source>
        <dbReference type="SAM" id="Phobius"/>
    </source>
</evidence>
<keyword evidence="3" id="KW-1185">Reference proteome</keyword>